<evidence type="ECO:0000256" key="1">
    <source>
        <dbReference type="SAM" id="MobiDB-lite"/>
    </source>
</evidence>
<proteinExistence type="predicted"/>
<dbReference type="RefSeq" id="WP_344008743.1">
    <property type="nucleotide sequence ID" value="NZ_BAAAMY010000010.1"/>
</dbReference>
<feature type="region of interest" description="Disordered" evidence="1">
    <location>
        <begin position="19"/>
        <end position="47"/>
    </location>
</feature>
<keyword evidence="3" id="KW-1185">Reference proteome</keyword>
<dbReference type="Proteomes" id="UP001501612">
    <property type="component" value="Unassembled WGS sequence"/>
</dbReference>
<reference evidence="3" key="1">
    <citation type="journal article" date="2019" name="Int. J. Syst. Evol. Microbiol.">
        <title>The Global Catalogue of Microorganisms (GCM) 10K type strain sequencing project: providing services to taxonomists for standard genome sequencing and annotation.</title>
        <authorList>
            <consortium name="The Broad Institute Genomics Platform"/>
            <consortium name="The Broad Institute Genome Sequencing Center for Infectious Disease"/>
            <person name="Wu L."/>
            <person name="Ma J."/>
        </authorList>
    </citation>
    <scope>NUCLEOTIDE SEQUENCE [LARGE SCALE GENOMIC DNA]</scope>
    <source>
        <strain evidence="3">JCM 14046</strain>
    </source>
</reference>
<dbReference type="EMBL" id="BAAAMY010000010">
    <property type="protein sequence ID" value="GAA1928567.1"/>
    <property type="molecule type" value="Genomic_DNA"/>
</dbReference>
<feature type="compositionally biased region" description="Low complexity" evidence="1">
    <location>
        <begin position="30"/>
        <end position="44"/>
    </location>
</feature>
<sequence length="60" mass="6175">MYADRRPCSVCGAEVRLEARRDAPGDHPTDGPVGPVDGVVGTADDGPDLRVCTADADHAA</sequence>
<comment type="caution">
    <text evidence="2">The sequence shown here is derived from an EMBL/GenBank/DDBJ whole genome shotgun (WGS) entry which is preliminary data.</text>
</comment>
<evidence type="ECO:0000313" key="2">
    <source>
        <dbReference type="EMBL" id="GAA1928567.1"/>
    </source>
</evidence>
<name>A0ABP5B2P0_9ACTN</name>
<evidence type="ECO:0000313" key="3">
    <source>
        <dbReference type="Proteomes" id="UP001501612"/>
    </source>
</evidence>
<feature type="compositionally biased region" description="Basic and acidic residues" evidence="1">
    <location>
        <begin position="19"/>
        <end position="29"/>
    </location>
</feature>
<protein>
    <submittedName>
        <fullName evidence="2">Uncharacterized protein</fullName>
    </submittedName>
</protein>
<gene>
    <name evidence="2" type="ORF">GCM10009737_33080</name>
</gene>
<organism evidence="2 3">
    <name type="scientific">Nocardioides lentus</name>
    <dbReference type="NCBI Taxonomy" id="338077"/>
    <lineage>
        <taxon>Bacteria</taxon>
        <taxon>Bacillati</taxon>
        <taxon>Actinomycetota</taxon>
        <taxon>Actinomycetes</taxon>
        <taxon>Propionibacteriales</taxon>
        <taxon>Nocardioidaceae</taxon>
        <taxon>Nocardioides</taxon>
    </lineage>
</organism>
<accession>A0ABP5B2P0</accession>